<dbReference type="STRING" id="398720.MED217_08235"/>
<accession>A3XRL7</accession>
<dbReference type="InterPro" id="IPR022742">
    <property type="entry name" value="Hydrolase_4"/>
</dbReference>
<dbReference type="Gene3D" id="3.40.50.1820">
    <property type="entry name" value="alpha/beta hydrolase"/>
    <property type="match status" value="1"/>
</dbReference>
<dbReference type="InterPro" id="IPR051044">
    <property type="entry name" value="MAG_DAG_Lipase"/>
</dbReference>
<dbReference type="SUPFAM" id="SSF53474">
    <property type="entry name" value="alpha/beta-Hydrolases"/>
    <property type="match status" value="1"/>
</dbReference>
<name>A3XRL7_LEEBM</name>
<feature type="domain" description="Serine aminopeptidase S33" evidence="2">
    <location>
        <begin position="76"/>
        <end position="307"/>
    </location>
</feature>
<feature type="transmembrane region" description="Helical" evidence="1">
    <location>
        <begin position="7"/>
        <end position="29"/>
    </location>
</feature>
<dbReference type="OrthoDB" id="9780932at2"/>
<proteinExistence type="predicted"/>
<dbReference type="AlphaFoldDB" id="A3XRL7"/>
<dbReference type="Proteomes" id="UP000001601">
    <property type="component" value="Unassembled WGS sequence"/>
</dbReference>
<dbReference type="PANTHER" id="PTHR11614">
    <property type="entry name" value="PHOSPHOLIPASE-RELATED"/>
    <property type="match status" value="1"/>
</dbReference>
<gene>
    <name evidence="3" type="ORF">MED217_08235</name>
</gene>
<dbReference type="Pfam" id="PF12146">
    <property type="entry name" value="Hydrolase_4"/>
    <property type="match status" value="1"/>
</dbReference>
<keyword evidence="1" id="KW-0472">Membrane</keyword>
<keyword evidence="1" id="KW-1133">Transmembrane helix</keyword>
<dbReference type="HOGENOM" id="CLU_068615_0_0_10"/>
<comment type="caution">
    <text evidence="3">The sequence shown here is derived from an EMBL/GenBank/DDBJ whole genome shotgun (WGS) entry which is preliminary data.</text>
</comment>
<evidence type="ECO:0000259" key="2">
    <source>
        <dbReference type="Pfam" id="PF12146"/>
    </source>
</evidence>
<protein>
    <recommendedName>
        <fullName evidence="2">Serine aminopeptidase S33 domain-containing protein</fullName>
    </recommendedName>
</protein>
<dbReference type="EMBL" id="AANC01000013">
    <property type="protein sequence ID" value="EAQ47812.1"/>
    <property type="molecule type" value="Genomic_DNA"/>
</dbReference>
<organism evidence="3 4">
    <name type="scientific">Leeuwenhoekiella blandensis (strain CECT 7118 / CCUG 51940 / KCTC 22103 / MED217)</name>
    <name type="common">Flavobacterium sp. (strain MED217)</name>
    <dbReference type="NCBI Taxonomy" id="398720"/>
    <lineage>
        <taxon>Bacteria</taxon>
        <taxon>Pseudomonadati</taxon>
        <taxon>Bacteroidota</taxon>
        <taxon>Flavobacteriia</taxon>
        <taxon>Flavobacteriales</taxon>
        <taxon>Flavobacteriaceae</taxon>
        <taxon>Leeuwenhoekiella</taxon>
    </lineage>
</organism>
<sequence>MKKIVKRILVFFGVNVCLYLIAVVVLINWPIPQKVNVENYDYTSIDTVAVKTYAHHEEWISMRDGAALFSRRYAANSKTVLLLLHGSGSESRYLQSLAGRLAQEDLATVLTPDLRGHGRNLQQQPDIDHIGQLEEDLEDLITYAQHELQAEKIVLAGHSSGGGLVLRYLASAKHPPVDQAILLAPYLGHDAPTVKQNSGGWVSVGVKRWVGLAMLNGIGVTAYNDKPVLLFNRPKVYEDPLQAASYSYRMAVNFAPTHYKHDIIKLKTPTLVLVGNADESFYPERFQEVFQPAAACTRVQRIPNVNHLNIVKNEEVLTQIRELLLEE</sequence>
<reference evidence="3 4" key="1">
    <citation type="journal article" date="2007" name="Nature">
        <title>Light stimulates growth of proteorhodopsin-containing marine Flavobacteria.</title>
        <authorList>
            <person name="Gomez-Consarnau L."/>
            <person name="Gonzalez J.M."/>
            <person name="Coll-Llado M."/>
            <person name="Gourdon P."/>
            <person name="Pascher T."/>
            <person name="Neutze R."/>
            <person name="Pedros-Alio C."/>
            <person name="Pinhassi J."/>
        </authorList>
    </citation>
    <scope>NUCLEOTIDE SEQUENCE [LARGE SCALE GENOMIC DNA]</scope>
    <source>
        <strain evidence="3 4">MED217</strain>
    </source>
</reference>
<keyword evidence="1" id="KW-0812">Transmembrane</keyword>
<evidence type="ECO:0000256" key="1">
    <source>
        <dbReference type="SAM" id="Phobius"/>
    </source>
</evidence>
<keyword evidence="4" id="KW-1185">Reference proteome</keyword>
<dbReference type="RefSeq" id="WP_009780025.1">
    <property type="nucleotide sequence ID" value="NZ_CH672395.1"/>
</dbReference>
<dbReference type="eggNOG" id="COG2267">
    <property type="taxonomic scope" value="Bacteria"/>
</dbReference>
<dbReference type="InterPro" id="IPR029058">
    <property type="entry name" value="AB_hydrolase_fold"/>
</dbReference>
<evidence type="ECO:0000313" key="3">
    <source>
        <dbReference type="EMBL" id="EAQ47812.1"/>
    </source>
</evidence>
<evidence type="ECO:0000313" key="4">
    <source>
        <dbReference type="Proteomes" id="UP000001601"/>
    </source>
</evidence>